<dbReference type="InterPro" id="IPR008271">
    <property type="entry name" value="Ser/Thr_kinase_AS"/>
</dbReference>
<sequence length="331" mass="38150">MGERGDILNGHYAIQRVLGTGTFARAFEVRDTDTGKIYALKVVRAVHRYFKSAKIEAKIARDVSRRDPDHTSHCYHLFDEFEFNGHYCMVMDLLGSSLYDVLKESDYTPFPMAYIRPILKNLLEALKFLHSFGLTHTDLKLENLLFTSMEGEARMKNDFDESIRLPRSADVTLIDYGSATYSDERRKGTINTRQYRAPEVLLGMEWDEESDIWGVACIAMELFTGDLLFQTHGDALHFALIEKIVGKVPERMIRALAPGRRQLFDEKGHFLGKELHREERERVREQRTLKEMVGKNYPNFLDLMESCLIIAPSRRITAAEALMHPFFSGKD</sequence>
<dbReference type="PANTHER" id="PTHR45646">
    <property type="entry name" value="SERINE/THREONINE-PROTEIN KINASE DOA-RELATED"/>
    <property type="match status" value="1"/>
</dbReference>
<dbReference type="PROSITE" id="PS00108">
    <property type="entry name" value="PROTEIN_KINASE_ST"/>
    <property type="match status" value="1"/>
</dbReference>
<name>A0A196SQQ2_BLAHN</name>
<evidence type="ECO:0000256" key="6">
    <source>
        <dbReference type="PROSITE-ProRule" id="PRU10141"/>
    </source>
</evidence>
<dbReference type="Proteomes" id="UP000078348">
    <property type="component" value="Unassembled WGS sequence"/>
</dbReference>
<dbReference type="InterPro" id="IPR017441">
    <property type="entry name" value="Protein_kinase_ATP_BS"/>
</dbReference>
<organism evidence="9 10">
    <name type="scientific">Blastocystis sp. subtype 1 (strain ATCC 50177 / NandII)</name>
    <dbReference type="NCBI Taxonomy" id="478820"/>
    <lineage>
        <taxon>Eukaryota</taxon>
        <taxon>Sar</taxon>
        <taxon>Stramenopiles</taxon>
        <taxon>Bigyra</taxon>
        <taxon>Opalozoa</taxon>
        <taxon>Opalinata</taxon>
        <taxon>Blastocystidae</taxon>
        <taxon>Blastocystis</taxon>
    </lineage>
</organism>
<keyword evidence="2" id="KW-0808">Transferase</keyword>
<dbReference type="Pfam" id="PF00069">
    <property type="entry name" value="Pkinase"/>
    <property type="match status" value="1"/>
</dbReference>
<evidence type="ECO:0000259" key="8">
    <source>
        <dbReference type="PROSITE" id="PS50011"/>
    </source>
</evidence>
<evidence type="ECO:0000256" key="4">
    <source>
        <dbReference type="ARBA" id="ARBA00022777"/>
    </source>
</evidence>
<dbReference type="PROSITE" id="PS00107">
    <property type="entry name" value="PROTEIN_KINASE_ATP"/>
    <property type="match status" value="1"/>
</dbReference>
<dbReference type="SUPFAM" id="SSF56112">
    <property type="entry name" value="Protein kinase-like (PK-like)"/>
    <property type="match status" value="1"/>
</dbReference>
<dbReference type="STRING" id="478820.A0A196SQQ2"/>
<dbReference type="EMBL" id="LXWW01000007">
    <property type="protein sequence ID" value="OAO18089.1"/>
    <property type="molecule type" value="Genomic_DNA"/>
</dbReference>
<dbReference type="GO" id="GO:0005634">
    <property type="term" value="C:nucleus"/>
    <property type="evidence" value="ECO:0007669"/>
    <property type="project" value="TreeGrafter"/>
</dbReference>
<evidence type="ECO:0000256" key="7">
    <source>
        <dbReference type="RuleBase" id="RU000304"/>
    </source>
</evidence>
<dbReference type="GO" id="GO:0004674">
    <property type="term" value="F:protein serine/threonine kinase activity"/>
    <property type="evidence" value="ECO:0007669"/>
    <property type="project" value="UniProtKB-KW"/>
</dbReference>
<dbReference type="GO" id="GO:0005524">
    <property type="term" value="F:ATP binding"/>
    <property type="evidence" value="ECO:0007669"/>
    <property type="project" value="UniProtKB-UniRule"/>
</dbReference>
<feature type="domain" description="Protein kinase" evidence="8">
    <location>
        <begin position="12"/>
        <end position="327"/>
    </location>
</feature>
<reference evidence="9 10" key="1">
    <citation type="submission" date="2016-05" db="EMBL/GenBank/DDBJ databases">
        <title>Nuclear genome of Blastocystis sp. subtype 1 NandII.</title>
        <authorList>
            <person name="Gentekaki E."/>
            <person name="Curtis B."/>
            <person name="Stairs C."/>
            <person name="Eme L."/>
            <person name="Herman E."/>
            <person name="Klimes V."/>
            <person name="Arias M.C."/>
            <person name="Elias M."/>
            <person name="Hilliou F."/>
            <person name="Klute M."/>
            <person name="Malik S.-B."/>
            <person name="Pightling A."/>
            <person name="Rachubinski R."/>
            <person name="Salas D."/>
            <person name="Schlacht A."/>
            <person name="Suga H."/>
            <person name="Archibald J."/>
            <person name="Ball S.G."/>
            <person name="Clark G."/>
            <person name="Dacks J."/>
            <person name="Van Der Giezen M."/>
            <person name="Tsaousis A."/>
            <person name="Roger A."/>
        </authorList>
    </citation>
    <scope>NUCLEOTIDE SEQUENCE [LARGE SCALE GENOMIC DNA]</scope>
    <source>
        <strain evidence="10">ATCC 50177 / NandII</strain>
    </source>
</reference>
<accession>A0A196SQQ2</accession>
<evidence type="ECO:0000256" key="3">
    <source>
        <dbReference type="ARBA" id="ARBA00022741"/>
    </source>
</evidence>
<keyword evidence="3 6" id="KW-0547">Nucleotide-binding</keyword>
<dbReference type="InterPro" id="IPR000719">
    <property type="entry name" value="Prot_kinase_dom"/>
</dbReference>
<dbReference type="PROSITE" id="PS50011">
    <property type="entry name" value="PROTEIN_KINASE_DOM"/>
    <property type="match status" value="1"/>
</dbReference>
<keyword evidence="10" id="KW-1185">Reference proteome</keyword>
<comment type="caution">
    <text evidence="9">The sequence shown here is derived from an EMBL/GenBank/DDBJ whole genome shotgun (WGS) entry which is preliminary data.</text>
</comment>
<dbReference type="Gene3D" id="1.10.510.10">
    <property type="entry name" value="Transferase(Phosphotransferase) domain 1"/>
    <property type="match status" value="1"/>
</dbReference>
<evidence type="ECO:0000256" key="2">
    <source>
        <dbReference type="ARBA" id="ARBA00022679"/>
    </source>
</evidence>
<dbReference type="InterPro" id="IPR011009">
    <property type="entry name" value="Kinase-like_dom_sf"/>
</dbReference>
<evidence type="ECO:0000256" key="5">
    <source>
        <dbReference type="ARBA" id="ARBA00022840"/>
    </source>
</evidence>
<gene>
    <name evidence="9" type="ORF">AV274_0160</name>
</gene>
<keyword evidence="5 6" id="KW-0067">ATP-binding</keyword>
<dbReference type="PANTHER" id="PTHR45646:SF11">
    <property type="entry name" value="SERINE_THREONINE-PROTEIN KINASE DOA"/>
    <property type="match status" value="1"/>
</dbReference>
<evidence type="ECO:0000256" key="1">
    <source>
        <dbReference type="ARBA" id="ARBA00022527"/>
    </source>
</evidence>
<proteinExistence type="inferred from homology"/>
<dbReference type="AlphaFoldDB" id="A0A196SQQ2"/>
<feature type="binding site" evidence="6">
    <location>
        <position position="41"/>
    </location>
    <ligand>
        <name>ATP</name>
        <dbReference type="ChEBI" id="CHEBI:30616"/>
    </ligand>
</feature>
<keyword evidence="1 7" id="KW-0723">Serine/threonine-protein kinase</keyword>
<keyword evidence="4 9" id="KW-0418">Kinase</keyword>
<comment type="similarity">
    <text evidence="7">Belongs to the protein kinase superfamily.</text>
</comment>
<evidence type="ECO:0000313" key="10">
    <source>
        <dbReference type="Proteomes" id="UP000078348"/>
    </source>
</evidence>
<protein>
    <submittedName>
        <fullName evidence="9">Dual specificity protein kinase Lkh1</fullName>
    </submittedName>
</protein>
<dbReference type="Gene3D" id="3.30.200.20">
    <property type="entry name" value="Phosphorylase Kinase, domain 1"/>
    <property type="match status" value="1"/>
</dbReference>
<evidence type="ECO:0000313" key="9">
    <source>
        <dbReference type="EMBL" id="OAO18089.1"/>
    </source>
</evidence>
<dbReference type="SMART" id="SM00220">
    <property type="entry name" value="S_TKc"/>
    <property type="match status" value="1"/>
</dbReference>
<dbReference type="InterPro" id="IPR051175">
    <property type="entry name" value="CLK_kinases"/>
</dbReference>
<dbReference type="OrthoDB" id="283111at2759"/>